<dbReference type="PATRIC" id="fig|1330534.3.peg.1457"/>
<evidence type="ECO:0000313" key="3">
    <source>
        <dbReference type="EMBL" id="EPR12779.1"/>
    </source>
</evidence>
<dbReference type="InterPro" id="IPR036291">
    <property type="entry name" value="NAD(P)-bd_dom_sf"/>
</dbReference>
<dbReference type="PRINTS" id="PR00080">
    <property type="entry name" value="SDRFAMILY"/>
</dbReference>
<accession>U4R2W4</accession>
<dbReference type="OrthoDB" id="9808814at2"/>
<dbReference type="InterPro" id="IPR052625">
    <property type="entry name" value="Chl_b_Red"/>
</dbReference>
<organism evidence="3 4">
    <name type="scientific">Ruminiclostridium papyrosolvens C7</name>
    <dbReference type="NCBI Taxonomy" id="1330534"/>
    <lineage>
        <taxon>Bacteria</taxon>
        <taxon>Bacillati</taxon>
        <taxon>Bacillota</taxon>
        <taxon>Clostridia</taxon>
        <taxon>Eubacteriales</taxon>
        <taxon>Oscillospiraceae</taxon>
        <taxon>Ruminiclostridium</taxon>
    </lineage>
</organism>
<dbReference type="Gene3D" id="3.40.50.720">
    <property type="entry name" value="NAD(P)-binding Rossmann-like Domain"/>
    <property type="match status" value="1"/>
</dbReference>
<reference evidence="3 4" key="1">
    <citation type="journal article" date="2013" name="Genome Announc.">
        <title>Draft Genome Sequence of the Cellulolytic Bacterium Clostridium papyrosolvens C7 (ATCC 700395).</title>
        <authorList>
            <person name="Zepeda V."/>
            <person name="Dassa B."/>
            <person name="Borovok I."/>
            <person name="Lamed R."/>
            <person name="Bayer E.A."/>
            <person name="Cate J.H."/>
        </authorList>
    </citation>
    <scope>NUCLEOTIDE SEQUENCE [LARGE SCALE GENOMIC DNA]</scope>
    <source>
        <strain evidence="3 4">C7</strain>
    </source>
</reference>
<evidence type="ECO:0000256" key="1">
    <source>
        <dbReference type="ARBA" id="ARBA00006484"/>
    </source>
</evidence>
<dbReference type="GO" id="GO:0015996">
    <property type="term" value="P:chlorophyll catabolic process"/>
    <property type="evidence" value="ECO:0007669"/>
    <property type="project" value="TreeGrafter"/>
</dbReference>
<dbReference type="InterPro" id="IPR002347">
    <property type="entry name" value="SDR_fam"/>
</dbReference>
<sequence length="262" mass="29582">MKNIIITGSTRGIGRCMAIEFMKSGCNVTISGRGETIPEAMSNELKEFKDRYIYVPCNVHSISDVENLWIQSAQKWGRIDIWINNAGQNCPHEFIYNTEAPYVDKLIDTNIKGMVYGSQVAAKNMLTQGGGRIYNMEGLGSNDMIQVKTILYGTSKRALTYFTRALAKELEDTPVKAGRLSPGMMLTDFMTKTPDGENSPVLNDSKFKFIFNTLGDKPETVAKFFIPKMLSDTKNDSHIEWLTTRKSFARFLCVPFKKRKLI</sequence>
<dbReference type="EMBL" id="ATAY01000024">
    <property type="protein sequence ID" value="EPR12779.1"/>
    <property type="molecule type" value="Genomic_DNA"/>
</dbReference>
<proteinExistence type="inferred from homology"/>
<evidence type="ECO:0008006" key="5">
    <source>
        <dbReference type="Google" id="ProtNLM"/>
    </source>
</evidence>
<evidence type="ECO:0000256" key="2">
    <source>
        <dbReference type="RuleBase" id="RU000363"/>
    </source>
</evidence>
<dbReference type="PROSITE" id="PS00061">
    <property type="entry name" value="ADH_SHORT"/>
    <property type="match status" value="1"/>
</dbReference>
<protein>
    <recommendedName>
        <fullName evidence="5">Alcohol dehydrogenase</fullName>
    </recommendedName>
</protein>
<dbReference type="STRING" id="1330534.L323_07280"/>
<dbReference type="PANTHER" id="PTHR24314:SF21">
    <property type="entry name" value="CHLOROPHYLL(IDE) B REDUCTASE NYC1, CHLOROPLASTIC-RELATED"/>
    <property type="match status" value="1"/>
</dbReference>
<evidence type="ECO:0000313" key="4">
    <source>
        <dbReference type="Proteomes" id="UP000016860"/>
    </source>
</evidence>
<dbReference type="PANTHER" id="PTHR24314">
    <property type="entry name" value="NON-SPECIFIC LIPID TRANSFER PROTEIN-RELATED"/>
    <property type="match status" value="1"/>
</dbReference>
<dbReference type="Proteomes" id="UP000016860">
    <property type="component" value="Unassembled WGS sequence"/>
</dbReference>
<gene>
    <name evidence="3" type="ORF">L323_07280</name>
</gene>
<dbReference type="CDD" id="cd05233">
    <property type="entry name" value="SDR_c"/>
    <property type="match status" value="1"/>
</dbReference>
<dbReference type="RefSeq" id="WP_020815017.1">
    <property type="nucleotide sequence ID" value="NZ_ATAY01000024.1"/>
</dbReference>
<dbReference type="PRINTS" id="PR00081">
    <property type="entry name" value="GDHRDH"/>
</dbReference>
<comment type="caution">
    <text evidence="3">The sequence shown here is derived from an EMBL/GenBank/DDBJ whole genome shotgun (WGS) entry which is preliminary data.</text>
</comment>
<comment type="similarity">
    <text evidence="1 2">Belongs to the short-chain dehydrogenases/reductases (SDR) family.</text>
</comment>
<dbReference type="InterPro" id="IPR020904">
    <property type="entry name" value="Sc_DH/Rdtase_CS"/>
</dbReference>
<dbReference type="Pfam" id="PF00106">
    <property type="entry name" value="adh_short"/>
    <property type="match status" value="1"/>
</dbReference>
<dbReference type="GO" id="GO:0034256">
    <property type="term" value="F:chlorophyll(ide) b reductase activity"/>
    <property type="evidence" value="ECO:0007669"/>
    <property type="project" value="TreeGrafter"/>
</dbReference>
<name>U4R2W4_9FIRM</name>
<dbReference type="AlphaFoldDB" id="U4R2W4"/>
<dbReference type="SUPFAM" id="SSF51735">
    <property type="entry name" value="NAD(P)-binding Rossmann-fold domains"/>
    <property type="match status" value="1"/>
</dbReference>
<dbReference type="GO" id="GO:0010304">
    <property type="term" value="P:PSII associated light-harvesting complex II catabolic process"/>
    <property type="evidence" value="ECO:0007669"/>
    <property type="project" value="TreeGrafter"/>
</dbReference>